<dbReference type="Proteomes" id="UP000494040">
    <property type="component" value="Unassembled WGS sequence"/>
</dbReference>
<sequence length="382" mass="43964">MIAVYTLTFLALLCITGANKVRKNEHLHEIWNDLVMQTANIARCHSCGHSQNYIERTLNDLEVKNLRIEIVKQTILKQLGMSKVPEVDLSTQKIPHPIREGFLMLHEQSKIKPTTHYKDRIIVVSSDVKCYSQNNILEIVLKFDLPSYLNEIDGARLWFHLSKHKVNNCKLQLAPCVTGNEKFLPRYIKDYEMRVTDGWSEIDIGWALVRKFDTSEECYTSKITCDENHVYDYNDACEHFSNNETATKPFLLVDVRREDRVNRVKRNVNCTKGITECCRENLYVSFADIGWGNWIIKPTGYNAYYCKGNCANAASISLSQTPYHSVIHKLYNLKHSLGMKIDVAPCCTPRDFSPVQLIYIDHNKSYQSKIIPNLTVETCGCV</sequence>
<dbReference type="InterPro" id="IPR029034">
    <property type="entry name" value="Cystine-knot_cytokine"/>
</dbReference>
<dbReference type="PRINTS" id="PR00669">
    <property type="entry name" value="INHIBINA"/>
</dbReference>
<dbReference type="EnsemblMetazoa" id="XM_014400809.2">
    <property type="protein sequence ID" value="XP_014256295.1"/>
    <property type="gene ID" value="LOC106670450"/>
</dbReference>
<dbReference type="PANTHER" id="PTHR11848:SF298">
    <property type="entry name" value="DAWDLE, ISOFORM A"/>
    <property type="match status" value="1"/>
</dbReference>
<dbReference type="OrthoDB" id="6516235at2759"/>
<evidence type="ECO:0000313" key="9">
    <source>
        <dbReference type="EnsemblMetazoa" id="XP_014256295.1"/>
    </source>
</evidence>
<proteinExistence type="inferred from homology"/>
<dbReference type="InterPro" id="IPR017948">
    <property type="entry name" value="TGFb_CS"/>
</dbReference>
<evidence type="ECO:0000256" key="3">
    <source>
        <dbReference type="ARBA" id="ARBA00022525"/>
    </source>
</evidence>
<dbReference type="GO" id="GO:0005125">
    <property type="term" value="F:cytokine activity"/>
    <property type="evidence" value="ECO:0007669"/>
    <property type="project" value="TreeGrafter"/>
</dbReference>
<keyword evidence="3" id="KW-0964">Secreted</keyword>
<name>A0A8I6TGM7_CIMLE</name>
<dbReference type="PANTHER" id="PTHR11848">
    <property type="entry name" value="TGF-BETA FAMILY"/>
    <property type="match status" value="1"/>
</dbReference>
<dbReference type="KEGG" id="clec:106670450"/>
<dbReference type="Gene3D" id="2.10.90.10">
    <property type="entry name" value="Cystine-knot cytokines"/>
    <property type="match status" value="1"/>
</dbReference>
<dbReference type="InterPro" id="IPR001839">
    <property type="entry name" value="TGF-b_C"/>
</dbReference>
<feature type="signal peptide" evidence="7">
    <location>
        <begin position="1"/>
        <end position="18"/>
    </location>
</feature>
<feature type="domain" description="TGF-beta family profile" evidence="8">
    <location>
        <begin position="263"/>
        <end position="382"/>
    </location>
</feature>
<dbReference type="GO" id="GO:0005615">
    <property type="term" value="C:extracellular space"/>
    <property type="evidence" value="ECO:0007669"/>
    <property type="project" value="TreeGrafter"/>
</dbReference>
<evidence type="ECO:0000313" key="10">
    <source>
        <dbReference type="Proteomes" id="UP000494040"/>
    </source>
</evidence>
<evidence type="ECO:0000256" key="4">
    <source>
        <dbReference type="ARBA" id="ARBA00023030"/>
    </source>
</evidence>
<dbReference type="OMA" id="SIFYAHT"/>
<dbReference type="Gene3D" id="2.60.120.970">
    <property type="match status" value="1"/>
</dbReference>
<comment type="similarity">
    <text evidence="2 6">Belongs to the TGF-beta family.</text>
</comment>
<reference evidence="9" key="1">
    <citation type="submission" date="2022-01" db="UniProtKB">
        <authorList>
            <consortium name="EnsemblMetazoa"/>
        </authorList>
    </citation>
    <scope>IDENTIFICATION</scope>
</reference>
<dbReference type="CDD" id="cd13752">
    <property type="entry name" value="TGF_beta_INHB"/>
    <property type="match status" value="1"/>
</dbReference>
<keyword evidence="10" id="KW-1185">Reference proteome</keyword>
<evidence type="ECO:0000259" key="8">
    <source>
        <dbReference type="PROSITE" id="PS51362"/>
    </source>
</evidence>
<dbReference type="Pfam" id="PF00019">
    <property type="entry name" value="TGF_beta"/>
    <property type="match status" value="1"/>
</dbReference>
<evidence type="ECO:0000256" key="1">
    <source>
        <dbReference type="ARBA" id="ARBA00004613"/>
    </source>
</evidence>
<evidence type="ECO:0000256" key="2">
    <source>
        <dbReference type="ARBA" id="ARBA00006656"/>
    </source>
</evidence>
<dbReference type="GeneID" id="106670450"/>
<feature type="chain" id="PRO_5035183992" description="TGF-beta family profile domain-containing protein" evidence="7">
    <location>
        <begin position="19"/>
        <end position="382"/>
    </location>
</feature>
<keyword evidence="5" id="KW-1015">Disulfide bond</keyword>
<dbReference type="PROSITE" id="PS51362">
    <property type="entry name" value="TGF_BETA_2"/>
    <property type="match status" value="1"/>
</dbReference>
<organism evidence="9 10">
    <name type="scientific">Cimex lectularius</name>
    <name type="common">Bed bug</name>
    <name type="synonym">Acanthia lectularia</name>
    <dbReference type="NCBI Taxonomy" id="79782"/>
    <lineage>
        <taxon>Eukaryota</taxon>
        <taxon>Metazoa</taxon>
        <taxon>Ecdysozoa</taxon>
        <taxon>Arthropoda</taxon>
        <taxon>Hexapoda</taxon>
        <taxon>Insecta</taxon>
        <taxon>Pterygota</taxon>
        <taxon>Neoptera</taxon>
        <taxon>Paraneoptera</taxon>
        <taxon>Hemiptera</taxon>
        <taxon>Heteroptera</taxon>
        <taxon>Panheteroptera</taxon>
        <taxon>Cimicomorpha</taxon>
        <taxon>Cimicidae</taxon>
        <taxon>Cimex</taxon>
    </lineage>
</organism>
<evidence type="ECO:0000256" key="5">
    <source>
        <dbReference type="ARBA" id="ARBA00023157"/>
    </source>
</evidence>
<evidence type="ECO:0000256" key="7">
    <source>
        <dbReference type="SAM" id="SignalP"/>
    </source>
</evidence>
<dbReference type="InterPro" id="IPR015615">
    <property type="entry name" value="TGF-beta-rel"/>
</dbReference>
<dbReference type="GO" id="GO:0008083">
    <property type="term" value="F:growth factor activity"/>
    <property type="evidence" value="ECO:0007669"/>
    <property type="project" value="UniProtKB-KW"/>
</dbReference>
<keyword evidence="7" id="KW-0732">Signal</keyword>
<dbReference type="PROSITE" id="PS00250">
    <property type="entry name" value="TGF_BETA_1"/>
    <property type="match status" value="1"/>
</dbReference>
<dbReference type="SMART" id="SM00204">
    <property type="entry name" value="TGFB"/>
    <property type="match status" value="1"/>
</dbReference>
<dbReference type="SUPFAM" id="SSF57501">
    <property type="entry name" value="Cystine-knot cytokines"/>
    <property type="match status" value="1"/>
</dbReference>
<keyword evidence="4 6" id="KW-0339">Growth factor</keyword>
<protein>
    <recommendedName>
        <fullName evidence="8">TGF-beta family profile domain-containing protein</fullName>
    </recommendedName>
</protein>
<dbReference type="RefSeq" id="XP_014256295.1">
    <property type="nucleotide sequence ID" value="XM_014400809.2"/>
</dbReference>
<dbReference type="AlphaFoldDB" id="A0A8I6TGM7"/>
<evidence type="ECO:0000256" key="6">
    <source>
        <dbReference type="RuleBase" id="RU000354"/>
    </source>
</evidence>
<comment type="subcellular location">
    <subcellularLocation>
        <location evidence="1">Secreted</location>
    </subcellularLocation>
</comment>
<accession>A0A8I6TGM7</accession>